<dbReference type="RefSeq" id="WP_209349963.1">
    <property type="nucleotide sequence ID" value="NZ_JAGIYZ010000001.1"/>
</dbReference>
<reference evidence="1 2" key="1">
    <citation type="submission" date="2021-03" db="EMBL/GenBank/DDBJ databases">
        <authorList>
            <person name="So Y."/>
        </authorList>
    </citation>
    <scope>NUCLEOTIDE SEQUENCE [LARGE SCALE GENOMIC DNA]</scope>
    <source>
        <strain evidence="1 2">PWR1</strain>
    </source>
</reference>
<protein>
    <recommendedName>
        <fullName evidence="3">Lipoprotein</fullName>
    </recommendedName>
</protein>
<comment type="caution">
    <text evidence="1">The sequence shown here is derived from an EMBL/GenBank/DDBJ whole genome shotgun (WGS) entry which is preliminary data.</text>
</comment>
<accession>A0ABS4AML3</accession>
<evidence type="ECO:0000313" key="2">
    <source>
        <dbReference type="Proteomes" id="UP000680815"/>
    </source>
</evidence>
<name>A0ABS4AML3_9PROT</name>
<evidence type="ECO:0008006" key="3">
    <source>
        <dbReference type="Google" id="ProtNLM"/>
    </source>
</evidence>
<gene>
    <name evidence="1" type="ORF">J5Y09_01635</name>
</gene>
<dbReference type="EMBL" id="JAGIYZ010000001">
    <property type="protein sequence ID" value="MBP0462601.1"/>
    <property type="molecule type" value="Genomic_DNA"/>
</dbReference>
<evidence type="ECO:0000313" key="1">
    <source>
        <dbReference type="EMBL" id="MBP0462601.1"/>
    </source>
</evidence>
<keyword evidence="2" id="KW-1185">Reference proteome</keyword>
<proteinExistence type="predicted"/>
<dbReference type="Proteomes" id="UP000680815">
    <property type="component" value="Unassembled WGS sequence"/>
</dbReference>
<sequence length="154" mass="17036">MSIEAIPMLRKRRYLLAMSAVALLTLPGCVSQQSASLTPGFNPSNVRRVHVVRLPADGRGIERLIADEFRRLGRVATIGSETDVPPDADAVVTYADRWMWDITMYMISLDVTLRTPGTLFPLASGRSVRSSLVRQSPEAMVREVVGRLLNQPES</sequence>
<organism evidence="1 2">
    <name type="scientific">Roseomonas nitratireducens</name>
    <dbReference type="NCBI Taxonomy" id="2820810"/>
    <lineage>
        <taxon>Bacteria</taxon>
        <taxon>Pseudomonadati</taxon>
        <taxon>Pseudomonadota</taxon>
        <taxon>Alphaproteobacteria</taxon>
        <taxon>Acetobacterales</taxon>
        <taxon>Roseomonadaceae</taxon>
        <taxon>Roseomonas</taxon>
    </lineage>
</organism>